<dbReference type="RefSeq" id="WP_085018486.1">
    <property type="nucleotide sequence ID" value="NZ_BMHD01000001.1"/>
</dbReference>
<sequence>MSSIPRLGRRGAFWASALVLALCLWASGAPSVLYPVYAADWGLPAVVTTSVFAAYPLALLIVLALFGGVSDSIGRRRAMLLGVALIAVAAVAFALAPNVLWLYAGRILQGVGTGFALGAASASLVEHNVSGNPRFPSSVTGSATASGLTLALLVSGVLAEFAPLPLVLSFAVLFLLGAAAFVLVWRMPDDTAGLGAPNWRPRALRLAPGLLRPFLAATLSVSLAYSIGAVFLSLGAQMARDLTGTSDLAVTGALLAISAAVIGVVSVLLARVPAHVSVLLGGALSLASLAIMAACAVWGSLPLFLAWCVTGGVAYAFAFTGGIGVVNRAAPAQHRGATLSLMYLFSYLLQALTAIGAGALATGIGLEPAVDVLAPLLGVLALGALVAGAADVAAGRRAVGGTLSTARR</sequence>
<dbReference type="PROSITE" id="PS50850">
    <property type="entry name" value="MFS"/>
    <property type="match status" value="1"/>
</dbReference>
<evidence type="ECO:0000256" key="3">
    <source>
        <dbReference type="ARBA" id="ARBA00022475"/>
    </source>
</evidence>
<dbReference type="STRING" id="1619308.B5808_03590"/>
<evidence type="ECO:0000256" key="6">
    <source>
        <dbReference type="ARBA" id="ARBA00023136"/>
    </source>
</evidence>
<dbReference type="Proteomes" id="UP000192775">
    <property type="component" value="Chromosome"/>
</dbReference>
<protein>
    <submittedName>
        <fullName evidence="7">MFS transporter</fullName>
    </submittedName>
</protein>
<dbReference type="InterPro" id="IPR036259">
    <property type="entry name" value="MFS_trans_sf"/>
</dbReference>
<keyword evidence="8" id="KW-1185">Reference proteome</keyword>
<dbReference type="GO" id="GO:0005886">
    <property type="term" value="C:plasma membrane"/>
    <property type="evidence" value="ECO:0007669"/>
    <property type="project" value="UniProtKB-SubCell"/>
</dbReference>
<name>A0A1X9LJD2_9MICO</name>
<dbReference type="InterPro" id="IPR020846">
    <property type="entry name" value="MFS_dom"/>
</dbReference>
<evidence type="ECO:0000313" key="7">
    <source>
        <dbReference type="EMBL" id="ARJ04408.1"/>
    </source>
</evidence>
<dbReference type="PANTHER" id="PTHR23517">
    <property type="entry name" value="RESISTANCE PROTEIN MDTM, PUTATIVE-RELATED-RELATED"/>
    <property type="match status" value="1"/>
</dbReference>
<evidence type="ECO:0000256" key="2">
    <source>
        <dbReference type="ARBA" id="ARBA00022448"/>
    </source>
</evidence>
<keyword evidence="5" id="KW-1133">Transmembrane helix</keyword>
<evidence type="ECO:0000313" key="8">
    <source>
        <dbReference type="Proteomes" id="UP000192775"/>
    </source>
</evidence>
<dbReference type="SUPFAM" id="SSF103473">
    <property type="entry name" value="MFS general substrate transporter"/>
    <property type="match status" value="1"/>
</dbReference>
<gene>
    <name evidence="7" type="ORF">B5808_03590</name>
</gene>
<dbReference type="InterPro" id="IPR011701">
    <property type="entry name" value="MFS"/>
</dbReference>
<dbReference type="AlphaFoldDB" id="A0A1X9LJD2"/>
<dbReference type="KEGG" id="cphy:B5808_03590"/>
<evidence type="ECO:0000256" key="5">
    <source>
        <dbReference type="ARBA" id="ARBA00022989"/>
    </source>
</evidence>
<keyword evidence="2" id="KW-0813">Transport</keyword>
<evidence type="ECO:0000256" key="4">
    <source>
        <dbReference type="ARBA" id="ARBA00022692"/>
    </source>
</evidence>
<dbReference type="Gene3D" id="1.20.1250.20">
    <property type="entry name" value="MFS general substrate transporter like domains"/>
    <property type="match status" value="1"/>
</dbReference>
<dbReference type="PANTHER" id="PTHR23517:SF13">
    <property type="entry name" value="MAJOR FACILITATOR SUPERFAMILY MFS_1"/>
    <property type="match status" value="1"/>
</dbReference>
<accession>A0A1X9LJD2</accession>
<keyword evidence="4" id="KW-0812">Transmembrane</keyword>
<reference evidence="7 8" key="1">
    <citation type="submission" date="2017-04" db="EMBL/GenBank/DDBJ databases">
        <authorList>
            <person name="Afonso C.L."/>
            <person name="Miller P.J."/>
            <person name="Scott M.A."/>
            <person name="Spackman E."/>
            <person name="Goraichik I."/>
            <person name="Dimitrov K.M."/>
            <person name="Suarez D.L."/>
            <person name="Swayne D.E."/>
        </authorList>
    </citation>
    <scope>NUCLEOTIDE SEQUENCE [LARGE SCALE GENOMIC DNA]</scope>
    <source>
        <strain evidence="8">XA(T)</strain>
    </source>
</reference>
<keyword evidence="6" id="KW-0472">Membrane</keyword>
<organism evidence="7 8">
    <name type="scientific">Cnuibacter physcomitrellae</name>
    <dbReference type="NCBI Taxonomy" id="1619308"/>
    <lineage>
        <taxon>Bacteria</taxon>
        <taxon>Bacillati</taxon>
        <taxon>Actinomycetota</taxon>
        <taxon>Actinomycetes</taxon>
        <taxon>Micrococcales</taxon>
        <taxon>Microbacteriaceae</taxon>
        <taxon>Cnuibacter</taxon>
    </lineage>
</organism>
<keyword evidence="3" id="KW-1003">Cell membrane</keyword>
<dbReference type="InterPro" id="IPR050171">
    <property type="entry name" value="MFS_Transporters"/>
</dbReference>
<dbReference type="GO" id="GO:0022857">
    <property type="term" value="F:transmembrane transporter activity"/>
    <property type="evidence" value="ECO:0007669"/>
    <property type="project" value="InterPro"/>
</dbReference>
<evidence type="ECO:0000256" key="1">
    <source>
        <dbReference type="ARBA" id="ARBA00004651"/>
    </source>
</evidence>
<dbReference type="Pfam" id="PF07690">
    <property type="entry name" value="MFS_1"/>
    <property type="match status" value="1"/>
</dbReference>
<comment type="subcellular location">
    <subcellularLocation>
        <location evidence="1">Cell membrane</location>
        <topology evidence="1">Multi-pass membrane protein</topology>
    </subcellularLocation>
</comment>
<proteinExistence type="predicted"/>
<dbReference type="EMBL" id="CP020715">
    <property type="protein sequence ID" value="ARJ04408.1"/>
    <property type="molecule type" value="Genomic_DNA"/>
</dbReference>